<keyword evidence="2" id="KW-1185">Reference proteome</keyword>
<dbReference type="SUPFAM" id="SSF102462">
    <property type="entry name" value="Peptidyl-tRNA hydrolase II"/>
    <property type="match status" value="1"/>
</dbReference>
<dbReference type="PIRSF" id="PIRSF033736">
    <property type="entry name" value="UCP033763"/>
    <property type="match status" value="1"/>
</dbReference>
<dbReference type="AlphaFoldDB" id="A6TNG6"/>
<proteinExistence type="predicted"/>
<dbReference type="InterPro" id="IPR023476">
    <property type="entry name" value="Pep_tRNA_hydro_II_dom_sf"/>
</dbReference>
<evidence type="ECO:0000313" key="2">
    <source>
        <dbReference type="Proteomes" id="UP000001572"/>
    </source>
</evidence>
<dbReference type="eggNOG" id="COG4954">
    <property type="taxonomic scope" value="Bacteria"/>
</dbReference>
<dbReference type="EMBL" id="CP000724">
    <property type="protein sequence ID" value="ABR47734.1"/>
    <property type="molecule type" value="Genomic_DNA"/>
</dbReference>
<accession>A6TNG6</accession>
<reference evidence="2" key="1">
    <citation type="journal article" date="2016" name="Genome Announc.">
        <title>Complete genome sequence of Alkaliphilus metalliredigens strain QYMF, an alkaliphilic and metal-reducing bacterium isolated from borax-contaminated leachate ponds.</title>
        <authorList>
            <person name="Hwang C."/>
            <person name="Copeland A."/>
            <person name="Lucas S."/>
            <person name="Lapidus A."/>
            <person name="Barry K."/>
            <person name="Detter J.C."/>
            <person name="Glavina Del Rio T."/>
            <person name="Hammon N."/>
            <person name="Israni S."/>
            <person name="Dalin E."/>
            <person name="Tice H."/>
            <person name="Pitluck S."/>
            <person name="Chertkov O."/>
            <person name="Brettin T."/>
            <person name="Bruce D."/>
            <person name="Han C."/>
            <person name="Schmutz J."/>
            <person name="Larimer F."/>
            <person name="Land M.L."/>
            <person name="Hauser L."/>
            <person name="Kyrpides N."/>
            <person name="Mikhailova N."/>
            <person name="Ye Q."/>
            <person name="Zhou J."/>
            <person name="Richardson P."/>
            <person name="Fields M.W."/>
        </authorList>
    </citation>
    <scope>NUCLEOTIDE SEQUENCE [LARGE SCALE GENOMIC DNA]</scope>
    <source>
        <strain evidence="2">QYMF</strain>
    </source>
</reference>
<protein>
    <recommendedName>
        <fullName evidence="3">DUF2000 domain-containing protein</fullName>
    </recommendedName>
</protein>
<evidence type="ECO:0000313" key="1">
    <source>
        <dbReference type="EMBL" id="ABR47734.1"/>
    </source>
</evidence>
<dbReference type="InterPro" id="IPR018988">
    <property type="entry name" value="DUF2000"/>
</dbReference>
<dbReference type="KEGG" id="amt:Amet_1548"/>
<dbReference type="STRING" id="293826.Amet_1548"/>
<dbReference type="OrthoDB" id="1045582at2"/>
<dbReference type="RefSeq" id="WP_012062772.1">
    <property type="nucleotide sequence ID" value="NC_009633.1"/>
</dbReference>
<dbReference type="Proteomes" id="UP000001572">
    <property type="component" value="Chromosome"/>
</dbReference>
<sequence length="136" mass="15046">MEKKCVIVIDSELPTGLIANTAAVLALTLGNRIKDIIGPNVIDGDGNIHEGITTIPFPILKSKEVNIKELRNIIGSEYPDLYLVDFSNAAQTTKNYDDYTHKIAQYTTNELKYLGIAVYGDKKKINKLTGNLPLLR</sequence>
<evidence type="ECO:0008006" key="3">
    <source>
        <dbReference type="Google" id="ProtNLM"/>
    </source>
</evidence>
<dbReference type="InterPro" id="IPR017021">
    <property type="entry name" value="UCP033763"/>
</dbReference>
<name>A6TNG6_ALKMQ</name>
<organism evidence="1 2">
    <name type="scientific">Alkaliphilus metalliredigens (strain QYMF)</name>
    <dbReference type="NCBI Taxonomy" id="293826"/>
    <lineage>
        <taxon>Bacteria</taxon>
        <taxon>Bacillati</taxon>
        <taxon>Bacillota</taxon>
        <taxon>Clostridia</taxon>
        <taxon>Peptostreptococcales</taxon>
        <taxon>Natronincolaceae</taxon>
        <taxon>Alkaliphilus</taxon>
    </lineage>
</organism>
<dbReference type="Pfam" id="PF09391">
    <property type="entry name" value="DUF2000"/>
    <property type="match status" value="1"/>
</dbReference>
<gene>
    <name evidence="1" type="ordered locus">Amet_1548</name>
</gene>
<dbReference type="Gene3D" id="3.40.1490.10">
    <property type="entry name" value="Bit1"/>
    <property type="match status" value="1"/>
</dbReference>
<dbReference type="HOGENOM" id="CLU_121942_2_0_9"/>